<dbReference type="GO" id="GO:0005737">
    <property type="term" value="C:cytoplasm"/>
    <property type="evidence" value="ECO:0007669"/>
    <property type="project" value="UniProtKB-ARBA"/>
</dbReference>
<comment type="similarity">
    <text evidence="1">Belongs to the PITHD1 family.</text>
</comment>
<dbReference type="SUPFAM" id="SSF49785">
    <property type="entry name" value="Galactose-binding domain-like"/>
    <property type="match status" value="1"/>
</dbReference>
<dbReference type="PANTHER" id="PTHR12175:SF1">
    <property type="entry name" value="PITH DOMAIN-CONTAINING PROTEIN 1"/>
    <property type="match status" value="1"/>
</dbReference>
<reference evidence="3" key="1">
    <citation type="submission" date="2021-01" db="EMBL/GenBank/DDBJ databases">
        <authorList>
            <person name="Corre E."/>
            <person name="Pelletier E."/>
            <person name="Niang G."/>
            <person name="Scheremetjew M."/>
            <person name="Finn R."/>
            <person name="Kale V."/>
            <person name="Holt S."/>
            <person name="Cochrane G."/>
            <person name="Meng A."/>
            <person name="Brown T."/>
            <person name="Cohen L."/>
        </authorList>
    </citation>
    <scope>NUCLEOTIDE SEQUENCE</scope>
    <source>
        <strain evidence="3">CCMP1795</strain>
    </source>
</reference>
<dbReference type="InterPro" id="IPR008979">
    <property type="entry name" value="Galactose-bd-like_sf"/>
</dbReference>
<dbReference type="EMBL" id="HBIT01011767">
    <property type="protein sequence ID" value="CAE0620931.1"/>
    <property type="molecule type" value="Transcribed_RNA"/>
</dbReference>
<feature type="domain" description="PITH" evidence="2">
    <location>
        <begin position="14"/>
        <end position="189"/>
    </location>
</feature>
<accession>A0A7S3UP85</accession>
<protein>
    <recommendedName>
        <fullName evidence="2">PITH domain-containing protein</fullName>
    </recommendedName>
</protein>
<proteinExistence type="inferred from homology"/>
<dbReference type="AlphaFoldDB" id="A0A7S3UP85"/>
<dbReference type="Pfam" id="PF06201">
    <property type="entry name" value="PITH"/>
    <property type="match status" value="1"/>
</dbReference>
<sequence length="217" mass="23900">MPPHGPGEHGSAEHSHLESYPEDNWNLYQQIEACECLNAEDAAKGAQILKPHVHRLTDEPSAVSDTDPELLLKIRFASPVELKRIMVIGVGDPRHHPSKMRCFVNMPELDFTSVHDVQATQEFDLPVNQTGEALVHTVAGRFHGIVHLSLLFTENHGDEEQTKIGYIGLQGPHTHHQRTAVDATYEQLCTHDETGGTLTGSHVGKFSQLGAGGRDQT</sequence>
<gene>
    <name evidence="3" type="ORF">OMAR00292_LOCUS6163</name>
</gene>
<dbReference type="InterPro" id="IPR037047">
    <property type="entry name" value="PITH_dom_sf"/>
</dbReference>
<dbReference type="Gene3D" id="2.60.120.470">
    <property type="entry name" value="PITH domain"/>
    <property type="match status" value="1"/>
</dbReference>
<dbReference type="PANTHER" id="PTHR12175">
    <property type="entry name" value="AD039 HT014 THIOREDOXIN FAMILY TRP26"/>
    <property type="match status" value="1"/>
</dbReference>
<dbReference type="InterPro" id="IPR045099">
    <property type="entry name" value="PITH1-like"/>
</dbReference>
<dbReference type="InterPro" id="IPR010400">
    <property type="entry name" value="PITH_dom"/>
</dbReference>
<evidence type="ECO:0000259" key="2">
    <source>
        <dbReference type="PROSITE" id="PS51532"/>
    </source>
</evidence>
<dbReference type="PROSITE" id="PS51532">
    <property type="entry name" value="PITH"/>
    <property type="match status" value="1"/>
</dbReference>
<name>A0A7S3UP85_OXYMA</name>
<organism evidence="3">
    <name type="scientific">Oxyrrhis marina</name>
    <name type="common">Dinoflagellate</name>
    <dbReference type="NCBI Taxonomy" id="2969"/>
    <lineage>
        <taxon>Eukaryota</taxon>
        <taxon>Sar</taxon>
        <taxon>Alveolata</taxon>
        <taxon>Dinophyceae</taxon>
        <taxon>Oxyrrhinales</taxon>
        <taxon>Oxyrrhinaceae</taxon>
        <taxon>Oxyrrhis</taxon>
    </lineage>
</organism>
<evidence type="ECO:0000313" key="3">
    <source>
        <dbReference type="EMBL" id="CAE0620931.1"/>
    </source>
</evidence>
<evidence type="ECO:0000256" key="1">
    <source>
        <dbReference type="ARBA" id="ARBA00025788"/>
    </source>
</evidence>